<feature type="coiled-coil region" evidence="1">
    <location>
        <begin position="9"/>
        <end position="43"/>
    </location>
</feature>
<keyword evidence="3" id="KW-1185">Reference proteome</keyword>
<protein>
    <submittedName>
        <fullName evidence="2">13307_t:CDS:1</fullName>
    </submittedName>
</protein>
<name>A0A9N8W7E2_9GLOM</name>
<comment type="caution">
    <text evidence="2">The sequence shown here is derived from an EMBL/GenBank/DDBJ whole genome shotgun (WGS) entry which is preliminary data.</text>
</comment>
<keyword evidence="1" id="KW-0175">Coiled coil</keyword>
<sequence length="103" mass="12335">MQTQGDAELEQIVNEKNVLEIENARLKQTLKDYEVRFAKLEQNDKEKTIHIAKLDNEIKEIKQSSVNTTSTEIENSNDTPEQIDLQRCFSIRYIRYYFKFRYI</sequence>
<evidence type="ECO:0000313" key="3">
    <source>
        <dbReference type="Proteomes" id="UP000789396"/>
    </source>
</evidence>
<dbReference type="EMBL" id="CAJVPZ010000818">
    <property type="protein sequence ID" value="CAG8476864.1"/>
    <property type="molecule type" value="Genomic_DNA"/>
</dbReference>
<gene>
    <name evidence="2" type="ORF">RFULGI_LOCUS1360</name>
</gene>
<dbReference type="Proteomes" id="UP000789396">
    <property type="component" value="Unassembled WGS sequence"/>
</dbReference>
<evidence type="ECO:0000256" key="1">
    <source>
        <dbReference type="SAM" id="Coils"/>
    </source>
</evidence>
<dbReference type="AlphaFoldDB" id="A0A9N8W7E2"/>
<proteinExistence type="predicted"/>
<reference evidence="2" key="1">
    <citation type="submission" date="2021-06" db="EMBL/GenBank/DDBJ databases">
        <authorList>
            <person name="Kallberg Y."/>
            <person name="Tangrot J."/>
            <person name="Rosling A."/>
        </authorList>
    </citation>
    <scope>NUCLEOTIDE SEQUENCE</scope>
    <source>
        <strain evidence="2">IN212</strain>
    </source>
</reference>
<accession>A0A9N8W7E2</accession>
<evidence type="ECO:0000313" key="2">
    <source>
        <dbReference type="EMBL" id="CAG8476864.1"/>
    </source>
</evidence>
<organism evidence="2 3">
    <name type="scientific">Racocetra fulgida</name>
    <dbReference type="NCBI Taxonomy" id="60492"/>
    <lineage>
        <taxon>Eukaryota</taxon>
        <taxon>Fungi</taxon>
        <taxon>Fungi incertae sedis</taxon>
        <taxon>Mucoromycota</taxon>
        <taxon>Glomeromycotina</taxon>
        <taxon>Glomeromycetes</taxon>
        <taxon>Diversisporales</taxon>
        <taxon>Gigasporaceae</taxon>
        <taxon>Racocetra</taxon>
    </lineage>
</organism>
<dbReference type="OrthoDB" id="2422311at2759"/>